<evidence type="ECO:0000256" key="14">
    <source>
        <dbReference type="RuleBase" id="RU003658"/>
    </source>
</evidence>
<evidence type="ECO:0000256" key="12">
    <source>
        <dbReference type="HAMAP-Rule" id="MF_01014"/>
    </source>
</evidence>
<evidence type="ECO:0000256" key="5">
    <source>
        <dbReference type="ARBA" id="ARBA00012550"/>
    </source>
</evidence>
<dbReference type="InterPro" id="IPR006062">
    <property type="entry name" value="His_biosynth"/>
</dbReference>
<evidence type="ECO:0000256" key="10">
    <source>
        <dbReference type="ARBA" id="ARBA00023235"/>
    </source>
</evidence>
<dbReference type="GO" id="GO:0003949">
    <property type="term" value="F:1-(5-phosphoribosyl)-5-[(5-phosphoribosylamino)methylideneamino]imidazole-4-carboxamide isomerase activity"/>
    <property type="evidence" value="ECO:0007669"/>
    <property type="project" value="UniProtKB-UniRule"/>
</dbReference>
<evidence type="ECO:0000256" key="7">
    <source>
        <dbReference type="ARBA" id="ARBA00022490"/>
    </source>
</evidence>
<feature type="active site" description="Proton acceptor" evidence="12">
    <location>
        <position position="8"/>
    </location>
</feature>
<evidence type="ECO:0000256" key="4">
    <source>
        <dbReference type="ARBA" id="ARBA00009667"/>
    </source>
</evidence>
<evidence type="ECO:0000256" key="11">
    <source>
        <dbReference type="ARBA" id="ARBA00030547"/>
    </source>
</evidence>
<dbReference type="RefSeq" id="WP_020071637.1">
    <property type="nucleotide sequence ID" value="NZ_JBKWRC010000001.1"/>
</dbReference>
<dbReference type="EMBL" id="SVNY01000002">
    <property type="protein sequence ID" value="MBE6832832.1"/>
    <property type="molecule type" value="Genomic_DNA"/>
</dbReference>
<evidence type="ECO:0000313" key="16">
    <source>
        <dbReference type="Proteomes" id="UP000754750"/>
    </source>
</evidence>
<dbReference type="Pfam" id="PF00977">
    <property type="entry name" value="His_biosynth"/>
    <property type="match status" value="1"/>
</dbReference>
<evidence type="ECO:0000256" key="9">
    <source>
        <dbReference type="ARBA" id="ARBA00023102"/>
    </source>
</evidence>
<keyword evidence="10 12" id="KW-0413">Isomerase</keyword>
<sequence length="239" mass="25692">MIIFPAIDIKDGACVRLRQGDYDTAHKVAEDPQQTASSFAESGAQWIHMVDLDGAKAKHPVNSEVFLRAVETGLRVEVGGGIRTLSDVEFYLSRGISRVILGSVALYDPQLVRDCVQRWGEQIAVGIDARNGKVAAEGWTQTSQVDYIELAKQMEEAGVKYIIFTDISKDGMLTGPNLEQLDSLNRAVSCDIVASGGIANLQNIKDLCGLGLYGAICGKSLYSGSLNLKEAIAAAQGEK</sequence>
<keyword evidence="7 12" id="KW-0963">Cytoplasm</keyword>
<dbReference type="GO" id="GO:0000162">
    <property type="term" value="P:L-tryptophan biosynthetic process"/>
    <property type="evidence" value="ECO:0007669"/>
    <property type="project" value="TreeGrafter"/>
</dbReference>
<dbReference type="InterPro" id="IPR023016">
    <property type="entry name" value="HisA/PriA"/>
</dbReference>
<proteinExistence type="inferred from homology"/>
<dbReference type="InterPro" id="IPR006063">
    <property type="entry name" value="HisA_bact_arch"/>
</dbReference>
<dbReference type="Proteomes" id="UP000754750">
    <property type="component" value="Unassembled WGS sequence"/>
</dbReference>
<dbReference type="GO" id="GO:0005737">
    <property type="term" value="C:cytoplasm"/>
    <property type="evidence" value="ECO:0007669"/>
    <property type="project" value="UniProtKB-SubCell"/>
</dbReference>
<evidence type="ECO:0000256" key="2">
    <source>
        <dbReference type="ARBA" id="ARBA00004496"/>
    </source>
</evidence>
<feature type="active site" description="Proton donor" evidence="12">
    <location>
        <position position="128"/>
    </location>
</feature>
<dbReference type="EC" id="5.3.1.16" evidence="5 12"/>
<name>A0A928Q4I7_9FIRM</name>
<comment type="caution">
    <text evidence="15">The sequence shown here is derived from an EMBL/GenBank/DDBJ whole genome shotgun (WGS) entry which is preliminary data.</text>
</comment>
<dbReference type="FunFam" id="3.20.20.70:FF:000009">
    <property type="entry name" value="1-(5-phosphoribosyl)-5-[(5-phosphoribosylamino)methylideneamino] imidazole-4-carboxamide isomerase"/>
    <property type="match status" value="1"/>
</dbReference>
<dbReference type="PANTHER" id="PTHR43090">
    <property type="entry name" value="1-(5-PHOSPHORIBOSYL)-5-[(5-PHOSPHORIBOSYLAMINO)METHYLIDENEAMINO] IMIDAZOLE-4-CARBOXAMIDE ISOMERASE"/>
    <property type="match status" value="1"/>
</dbReference>
<dbReference type="PANTHER" id="PTHR43090:SF2">
    <property type="entry name" value="1-(5-PHOSPHORIBOSYL)-5-[(5-PHOSPHORIBOSYLAMINO)METHYLIDENEAMINO] IMIDAZOLE-4-CARBOXAMIDE ISOMERASE"/>
    <property type="match status" value="1"/>
</dbReference>
<evidence type="ECO:0000313" key="15">
    <source>
        <dbReference type="EMBL" id="MBE6832832.1"/>
    </source>
</evidence>
<dbReference type="InterPro" id="IPR013785">
    <property type="entry name" value="Aldolase_TIM"/>
</dbReference>
<evidence type="ECO:0000256" key="6">
    <source>
        <dbReference type="ARBA" id="ARBA00018464"/>
    </source>
</evidence>
<accession>A0A928Q4I7</accession>
<evidence type="ECO:0000256" key="8">
    <source>
        <dbReference type="ARBA" id="ARBA00022605"/>
    </source>
</evidence>
<dbReference type="InterPro" id="IPR011060">
    <property type="entry name" value="RibuloseP-bd_barrel"/>
</dbReference>
<comment type="subcellular location">
    <subcellularLocation>
        <location evidence="2 12 14">Cytoplasm</location>
    </subcellularLocation>
</comment>
<keyword evidence="9 12" id="KW-0368">Histidine biosynthesis</keyword>
<comment type="catalytic activity">
    <reaction evidence="1 12 14">
        <text>1-(5-phospho-beta-D-ribosyl)-5-[(5-phospho-beta-D-ribosylamino)methylideneamino]imidazole-4-carboxamide = 5-[(5-phospho-1-deoxy-D-ribulos-1-ylimino)methylamino]-1-(5-phospho-beta-D-ribosyl)imidazole-4-carboxamide</text>
        <dbReference type="Rhea" id="RHEA:15469"/>
        <dbReference type="ChEBI" id="CHEBI:58435"/>
        <dbReference type="ChEBI" id="CHEBI:58525"/>
        <dbReference type="EC" id="5.3.1.16"/>
    </reaction>
</comment>
<dbReference type="SUPFAM" id="SSF51366">
    <property type="entry name" value="Ribulose-phoshate binding barrel"/>
    <property type="match status" value="1"/>
</dbReference>
<dbReference type="NCBIfam" id="TIGR00007">
    <property type="entry name" value="1-(5-phosphoribosyl)-5-[(5-phosphoribosylamino)methylideneamino]imidazole-4-carboxamide isomerase"/>
    <property type="match status" value="1"/>
</dbReference>
<reference evidence="15" key="1">
    <citation type="submission" date="2019-04" db="EMBL/GenBank/DDBJ databases">
        <title>Evolution of Biomass-Degrading Anaerobic Consortia Revealed by Metagenomics.</title>
        <authorList>
            <person name="Peng X."/>
        </authorList>
    </citation>
    <scope>NUCLEOTIDE SEQUENCE</scope>
    <source>
        <strain evidence="15">SIG551</strain>
    </source>
</reference>
<comment type="similarity">
    <text evidence="4 12 13">Belongs to the HisA/HisF family.</text>
</comment>
<gene>
    <name evidence="12 15" type="primary">hisA</name>
    <name evidence="15" type="ORF">E7512_04500</name>
</gene>
<evidence type="ECO:0000256" key="1">
    <source>
        <dbReference type="ARBA" id="ARBA00000901"/>
    </source>
</evidence>
<dbReference type="CDD" id="cd04732">
    <property type="entry name" value="HisA"/>
    <property type="match status" value="1"/>
</dbReference>
<dbReference type="HAMAP" id="MF_01014">
    <property type="entry name" value="HisA"/>
    <property type="match status" value="1"/>
</dbReference>
<organism evidence="15 16">
    <name type="scientific">Faecalispora sporosphaeroides</name>
    <dbReference type="NCBI Taxonomy" id="1549"/>
    <lineage>
        <taxon>Bacteria</taxon>
        <taxon>Bacillati</taxon>
        <taxon>Bacillota</taxon>
        <taxon>Clostridia</taxon>
        <taxon>Eubacteriales</taxon>
        <taxon>Oscillospiraceae</taxon>
        <taxon>Faecalispora</taxon>
    </lineage>
</organism>
<dbReference type="InterPro" id="IPR044524">
    <property type="entry name" value="Isoase_HisA-like"/>
</dbReference>
<dbReference type="Gene3D" id="3.20.20.70">
    <property type="entry name" value="Aldolase class I"/>
    <property type="match status" value="1"/>
</dbReference>
<protein>
    <recommendedName>
        <fullName evidence="6 12">1-(5-phosphoribosyl)-5-[(5-phosphoribosylamino)methylideneamino] imidazole-4-carboxamide isomerase</fullName>
        <ecNumber evidence="5 12">5.3.1.16</ecNumber>
    </recommendedName>
    <alternativeName>
        <fullName evidence="11 12">Phosphoribosylformimino-5-aminoimidazole carboxamide ribotide isomerase</fullName>
    </alternativeName>
</protein>
<keyword evidence="8 12" id="KW-0028">Amino-acid biosynthesis</keyword>
<dbReference type="AlphaFoldDB" id="A0A928Q4I7"/>
<comment type="pathway">
    <text evidence="3 12 14">Amino-acid biosynthesis; L-histidine biosynthesis; L-histidine from 5-phospho-alpha-D-ribose 1-diphosphate: step 4/9.</text>
</comment>
<evidence type="ECO:0000256" key="3">
    <source>
        <dbReference type="ARBA" id="ARBA00005133"/>
    </source>
</evidence>
<evidence type="ECO:0000256" key="13">
    <source>
        <dbReference type="RuleBase" id="RU003657"/>
    </source>
</evidence>
<dbReference type="GO" id="GO:0000105">
    <property type="term" value="P:L-histidine biosynthetic process"/>
    <property type="evidence" value="ECO:0007669"/>
    <property type="project" value="UniProtKB-UniRule"/>
</dbReference>